<accession>A0ABR7HVH5</accession>
<keyword evidence="5" id="KW-1185">Reference proteome</keyword>
<dbReference type="Pfam" id="PF00107">
    <property type="entry name" value="ADH_zinc_N"/>
    <property type="match status" value="1"/>
</dbReference>
<keyword evidence="1" id="KW-0560">Oxidoreductase</keyword>
<dbReference type="InterPro" id="IPR013149">
    <property type="entry name" value="ADH-like_C"/>
</dbReference>
<dbReference type="PANTHER" id="PTHR43401:SF2">
    <property type="entry name" value="L-THREONINE 3-DEHYDROGENASE"/>
    <property type="match status" value="1"/>
</dbReference>
<comment type="caution">
    <text evidence="4">The sequence shown here is derived from an EMBL/GenBank/DDBJ whole genome shotgun (WGS) entry which is preliminary data.</text>
</comment>
<proteinExistence type="predicted"/>
<dbReference type="SUPFAM" id="SSF51735">
    <property type="entry name" value="NAD(P)-binding Rossmann-fold domains"/>
    <property type="match status" value="1"/>
</dbReference>
<feature type="domain" description="Alcohol dehydrogenase-like C-terminal" evidence="2">
    <location>
        <begin position="178"/>
        <end position="303"/>
    </location>
</feature>
<evidence type="ECO:0000313" key="4">
    <source>
        <dbReference type="EMBL" id="MBC5731530.1"/>
    </source>
</evidence>
<dbReference type="EMBL" id="JACOPR010000008">
    <property type="protein sequence ID" value="MBC5731530.1"/>
    <property type="molecule type" value="Genomic_DNA"/>
</dbReference>
<protein>
    <submittedName>
        <fullName evidence="4">Alcohol dehydrogenase catalytic domain-containing protein</fullName>
    </submittedName>
</protein>
<dbReference type="InterPro" id="IPR013154">
    <property type="entry name" value="ADH-like_N"/>
</dbReference>
<dbReference type="Gene3D" id="3.40.50.720">
    <property type="entry name" value="NAD(P)-binding Rossmann-like Domain"/>
    <property type="match status" value="1"/>
</dbReference>
<dbReference type="RefSeq" id="WP_186964094.1">
    <property type="nucleotide sequence ID" value="NZ_JACOPR010000008.1"/>
</dbReference>
<evidence type="ECO:0000256" key="1">
    <source>
        <dbReference type="ARBA" id="ARBA00023002"/>
    </source>
</evidence>
<dbReference type="Proteomes" id="UP000660021">
    <property type="component" value="Unassembled WGS sequence"/>
</dbReference>
<name>A0ABR7HVH5_9FIRM</name>
<dbReference type="InterPro" id="IPR011032">
    <property type="entry name" value="GroES-like_sf"/>
</dbReference>
<organism evidence="4 5">
    <name type="scientific">Pseudoflavonifractor hominis</name>
    <dbReference type="NCBI Taxonomy" id="2763059"/>
    <lineage>
        <taxon>Bacteria</taxon>
        <taxon>Bacillati</taxon>
        <taxon>Bacillota</taxon>
        <taxon>Clostridia</taxon>
        <taxon>Eubacteriales</taxon>
        <taxon>Oscillospiraceae</taxon>
        <taxon>Pseudoflavonifractor</taxon>
    </lineage>
</organism>
<sequence>MKMRQIQFDGVGELRQVEREIPPLKDTQVLVKVEACGLCTWERYIYAGTESMPFPFVGGHEIAARVVETGAAVSSEIRVGMPVSVAKWVRCNQCELCRRGYDNHCLGNDKPSDKGYSGPGGFSDYLVCESYEIFPFPEDAPIHYAALAEPVACVTRAVNRLRNVAGDTVVVVGAGLMGLLFLKLLKLRGYKVIVVQRSAARRERAAKMGADLVLDPGAEYWPERVRRETGGMGAASVVYTAGGSAAVNECLDAARIGGDVMLYAPTHEERPPVDLDLVHFKELVLTGAIRHDKESFRQAVRLLGSGQVEFGDLNLRFGSMEHLREEMERADTDREIHRILLRWE</sequence>
<dbReference type="Pfam" id="PF08240">
    <property type="entry name" value="ADH_N"/>
    <property type="match status" value="1"/>
</dbReference>
<evidence type="ECO:0000313" key="5">
    <source>
        <dbReference type="Proteomes" id="UP000660021"/>
    </source>
</evidence>
<feature type="domain" description="Alcohol dehydrogenase-like N-terminal" evidence="3">
    <location>
        <begin position="26"/>
        <end position="138"/>
    </location>
</feature>
<dbReference type="PANTHER" id="PTHR43401">
    <property type="entry name" value="L-THREONINE 3-DEHYDROGENASE"/>
    <property type="match status" value="1"/>
</dbReference>
<dbReference type="SUPFAM" id="SSF50129">
    <property type="entry name" value="GroES-like"/>
    <property type="match status" value="1"/>
</dbReference>
<evidence type="ECO:0000259" key="2">
    <source>
        <dbReference type="Pfam" id="PF00107"/>
    </source>
</evidence>
<evidence type="ECO:0000259" key="3">
    <source>
        <dbReference type="Pfam" id="PF08240"/>
    </source>
</evidence>
<dbReference type="InterPro" id="IPR036291">
    <property type="entry name" value="NAD(P)-bd_dom_sf"/>
</dbReference>
<dbReference type="Gene3D" id="3.90.180.10">
    <property type="entry name" value="Medium-chain alcohol dehydrogenases, catalytic domain"/>
    <property type="match status" value="1"/>
</dbReference>
<reference evidence="4 5" key="1">
    <citation type="submission" date="2020-08" db="EMBL/GenBank/DDBJ databases">
        <title>Genome public.</title>
        <authorList>
            <person name="Liu C."/>
            <person name="Sun Q."/>
        </authorList>
    </citation>
    <scope>NUCLEOTIDE SEQUENCE [LARGE SCALE GENOMIC DNA]</scope>
    <source>
        <strain evidence="4 5">New-38</strain>
    </source>
</reference>
<dbReference type="InterPro" id="IPR050129">
    <property type="entry name" value="Zn_alcohol_dh"/>
</dbReference>
<gene>
    <name evidence="4" type="ORF">H8S34_11940</name>
</gene>